<feature type="transmembrane region" description="Helical" evidence="1">
    <location>
        <begin position="52"/>
        <end position="74"/>
    </location>
</feature>
<keyword evidence="1" id="KW-0472">Membrane</keyword>
<organism evidence="2 3">
    <name type="scientific">Cryobacterium algoritolerans</name>
    <dbReference type="NCBI Taxonomy" id="1259184"/>
    <lineage>
        <taxon>Bacteria</taxon>
        <taxon>Bacillati</taxon>
        <taxon>Actinomycetota</taxon>
        <taxon>Actinomycetes</taxon>
        <taxon>Micrococcales</taxon>
        <taxon>Microbacteriaceae</taxon>
        <taxon>Cryobacterium</taxon>
    </lineage>
</organism>
<comment type="caution">
    <text evidence="2">The sequence shown here is derived from an EMBL/GenBank/DDBJ whole genome shotgun (WGS) entry which is preliminary data.</text>
</comment>
<dbReference type="AlphaFoldDB" id="A0A4V3IE14"/>
<keyword evidence="3" id="KW-1185">Reference proteome</keyword>
<reference evidence="2 3" key="1">
    <citation type="submission" date="2019-03" db="EMBL/GenBank/DDBJ databases">
        <title>Genomics of glacier-inhabiting Cryobacterium strains.</title>
        <authorList>
            <person name="Liu Q."/>
            <person name="Xin Y.-H."/>
        </authorList>
    </citation>
    <scope>NUCLEOTIDE SEQUENCE [LARGE SCALE GENOMIC DNA]</scope>
    <source>
        <strain evidence="2 3">MDT1-3</strain>
    </source>
</reference>
<feature type="transmembrane region" description="Helical" evidence="1">
    <location>
        <begin position="20"/>
        <end position="46"/>
    </location>
</feature>
<proteinExistence type="predicted"/>
<keyword evidence="1" id="KW-0812">Transmembrane</keyword>
<name>A0A4V3IE14_9MICO</name>
<dbReference type="OrthoDB" id="5117285at2"/>
<dbReference type="EMBL" id="SOFP01000075">
    <property type="protein sequence ID" value="TFC10378.1"/>
    <property type="molecule type" value="Genomic_DNA"/>
</dbReference>
<keyword evidence="1" id="KW-1133">Transmembrane helix</keyword>
<evidence type="ECO:0000313" key="3">
    <source>
        <dbReference type="Proteomes" id="UP000298412"/>
    </source>
</evidence>
<accession>A0A4V3IE14</accession>
<sequence length="168" mass="17701">MNIAGTLSELRTWPVKRRMISAGVAVGVVVALVVASGTVGYAGGAITFPGTWWGYLLVVPGAGLVGLVVASYFDAPIGAEATMCDLRWPMLGVISLYLSTDLRTVVPLLDGFGRPVVAVAAIALLSWALLERLASEYRALAQWDRSAEGEDGEVCRTCRPLFPTSSGS</sequence>
<dbReference type="Proteomes" id="UP000298412">
    <property type="component" value="Unassembled WGS sequence"/>
</dbReference>
<gene>
    <name evidence="2" type="ORF">E3O19_15340</name>
</gene>
<evidence type="ECO:0000256" key="1">
    <source>
        <dbReference type="SAM" id="Phobius"/>
    </source>
</evidence>
<protein>
    <submittedName>
        <fullName evidence="2">Uncharacterized protein</fullName>
    </submittedName>
</protein>
<evidence type="ECO:0000313" key="2">
    <source>
        <dbReference type="EMBL" id="TFC10378.1"/>
    </source>
</evidence>
<dbReference type="RefSeq" id="WP_134569049.1">
    <property type="nucleotide sequence ID" value="NZ_SOFP01000075.1"/>
</dbReference>